<keyword evidence="2" id="KW-1185">Reference proteome</keyword>
<accession>A0ABV8IU33</accession>
<gene>
    <name evidence="1" type="ORF">ACFO0C_16275</name>
</gene>
<dbReference type="Proteomes" id="UP001595867">
    <property type="component" value="Unassembled WGS sequence"/>
</dbReference>
<evidence type="ECO:0000313" key="1">
    <source>
        <dbReference type="EMBL" id="MFC4066492.1"/>
    </source>
</evidence>
<name>A0ABV8IU33_9ACTN</name>
<dbReference type="RefSeq" id="WP_378067459.1">
    <property type="nucleotide sequence ID" value="NZ_JBHSBL010000015.1"/>
</dbReference>
<dbReference type="PROSITE" id="PS51257">
    <property type="entry name" value="PROKAR_LIPOPROTEIN"/>
    <property type="match status" value="1"/>
</dbReference>
<sequence>MRTRATATTVALLAVLAGGCARDEGGSVPGPSRSGPAAPVVQDRWESCEVASPVADDNWHKASQEGLTLPLLGDEFQPVSAVVCRTGVHKRSAGGTEMIAEEVRADDLTALLAALRLPDEAAITDQVCTADLPGVPWVALLDREGRWVRPGIPVDSCMKPRAEFRRAYDALVTVPVKSRVIRQLESDEAGSAGCSQTYGDMTWAGGGVENVREADLPPVPASTSVKRCVYDVPVEERGGGKPAGGFRDGGPVTAADWTAMRAEIESSAAGSAACDTPASRFAVLFLEPGGTVNVEADGCRRVLLEVGDGPGVYRQSTERLTTLIFG</sequence>
<evidence type="ECO:0000313" key="2">
    <source>
        <dbReference type="Proteomes" id="UP001595867"/>
    </source>
</evidence>
<evidence type="ECO:0008006" key="3">
    <source>
        <dbReference type="Google" id="ProtNLM"/>
    </source>
</evidence>
<reference evidence="2" key="1">
    <citation type="journal article" date="2019" name="Int. J. Syst. Evol. Microbiol.">
        <title>The Global Catalogue of Microorganisms (GCM) 10K type strain sequencing project: providing services to taxonomists for standard genome sequencing and annotation.</title>
        <authorList>
            <consortium name="The Broad Institute Genomics Platform"/>
            <consortium name="The Broad Institute Genome Sequencing Center for Infectious Disease"/>
            <person name="Wu L."/>
            <person name="Ma J."/>
        </authorList>
    </citation>
    <scope>NUCLEOTIDE SEQUENCE [LARGE SCALE GENOMIC DNA]</scope>
    <source>
        <strain evidence="2">TBRC 5832</strain>
    </source>
</reference>
<organism evidence="1 2">
    <name type="scientific">Actinoplanes subglobosus</name>
    <dbReference type="NCBI Taxonomy" id="1547892"/>
    <lineage>
        <taxon>Bacteria</taxon>
        <taxon>Bacillati</taxon>
        <taxon>Actinomycetota</taxon>
        <taxon>Actinomycetes</taxon>
        <taxon>Micromonosporales</taxon>
        <taxon>Micromonosporaceae</taxon>
        <taxon>Actinoplanes</taxon>
    </lineage>
</organism>
<protein>
    <recommendedName>
        <fullName evidence="3">Lipoprotein</fullName>
    </recommendedName>
</protein>
<dbReference type="EMBL" id="JBHSBL010000015">
    <property type="protein sequence ID" value="MFC4066492.1"/>
    <property type="molecule type" value="Genomic_DNA"/>
</dbReference>
<comment type="caution">
    <text evidence="1">The sequence shown here is derived from an EMBL/GenBank/DDBJ whole genome shotgun (WGS) entry which is preliminary data.</text>
</comment>
<proteinExistence type="predicted"/>